<proteinExistence type="predicted"/>
<keyword evidence="2" id="KW-1185">Reference proteome</keyword>
<dbReference type="NCBIfam" id="TIGR03293">
    <property type="entry name" value="PhnG_redo"/>
    <property type="match status" value="1"/>
</dbReference>
<dbReference type="EMBL" id="PZZZ01000002">
    <property type="protein sequence ID" value="PTM97778.1"/>
    <property type="molecule type" value="Genomic_DNA"/>
</dbReference>
<dbReference type="Proteomes" id="UP000241247">
    <property type="component" value="Unassembled WGS sequence"/>
</dbReference>
<evidence type="ECO:0000313" key="1">
    <source>
        <dbReference type="EMBL" id="PTM97778.1"/>
    </source>
</evidence>
<reference evidence="1 2" key="1">
    <citation type="submission" date="2018-04" db="EMBL/GenBank/DDBJ databases">
        <title>Genomic Encyclopedia of Type Strains, Phase IV (KMG-IV): sequencing the most valuable type-strain genomes for metagenomic binning, comparative biology and taxonomic classification.</title>
        <authorList>
            <person name="Goeker M."/>
        </authorList>
    </citation>
    <scope>NUCLEOTIDE SEQUENCE [LARGE SCALE GENOMIC DNA]</scope>
    <source>
        <strain evidence="1 2">DSM 7138</strain>
    </source>
</reference>
<dbReference type="Pfam" id="PF06754">
    <property type="entry name" value="PhnG"/>
    <property type="match status" value="1"/>
</dbReference>
<name>A0A2T5BFP8_MYCDI</name>
<sequence length="157" mass="16431">MAAVRNQPSPDQEAAARKRAMGLLAKATRVELAGAWEALATRPAVTPVRGPETGLVMVRGRIGGGGAPFNLGEVTATRASVRLDCGVVGHGQALGTDGEKARLAAVFDALLQTSEHAAAVERLLDEVAARLKADDARKARETAATRVDFFTMVRGDD</sequence>
<dbReference type="GO" id="GO:0019634">
    <property type="term" value="P:organic phosphonate metabolic process"/>
    <property type="evidence" value="ECO:0007669"/>
    <property type="project" value="InterPro"/>
</dbReference>
<protein>
    <submittedName>
        <fullName evidence="1">Alpha-D-ribose 1-methylphosphonate 5-triphosphate synthase subunit PhnG</fullName>
    </submittedName>
</protein>
<gene>
    <name evidence="1" type="ORF">C7449_102658</name>
</gene>
<dbReference type="AlphaFoldDB" id="A0A2T5BFP8"/>
<dbReference type="InterPro" id="IPR009609">
    <property type="entry name" value="Phosphonate_metab_PhnG"/>
</dbReference>
<organism evidence="1 2">
    <name type="scientific">Mycoplana dimorpha</name>
    <dbReference type="NCBI Taxonomy" id="28320"/>
    <lineage>
        <taxon>Bacteria</taxon>
        <taxon>Pseudomonadati</taxon>
        <taxon>Pseudomonadota</taxon>
        <taxon>Alphaproteobacteria</taxon>
        <taxon>Hyphomicrobiales</taxon>
        <taxon>Rhizobiaceae</taxon>
        <taxon>Mycoplana</taxon>
    </lineage>
</organism>
<dbReference type="RefSeq" id="WP_108002024.1">
    <property type="nucleotide sequence ID" value="NZ_JBHEEX010000001.1"/>
</dbReference>
<accession>A0A2T5BFP8</accession>
<comment type="caution">
    <text evidence="1">The sequence shown here is derived from an EMBL/GenBank/DDBJ whole genome shotgun (WGS) entry which is preliminary data.</text>
</comment>
<evidence type="ECO:0000313" key="2">
    <source>
        <dbReference type="Proteomes" id="UP000241247"/>
    </source>
</evidence>
<dbReference type="GO" id="GO:0015716">
    <property type="term" value="P:organic phosphonate transport"/>
    <property type="evidence" value="ECO:0007669"/>
    <property type="project" value="InterPro"/>
</dbReference>
<dbReference type="OrthoDB" id="530475at2"/>